<accession>A0A956N8X5</accession>
<evidence type="ECO:0000256" key="1">
    <source>
        <dbReference type="SAM" id="Coils"/>
    </source>
</evidence>
<proteinExistence type="predicted"/>
<dbReference type="Proteomes" id="UP000739538">
    <property type="component" value="Unassembled WGS sequence"/>
</dbReference>
<comment type="caution">
    <text evidence="3">The sequence shown here is derived from an EMBL/GenBank/DDBJ whole genome shotgun (WGS) entry which is preliminary data.</text>
</comment>
<reference evidence="3" key="1">
    <citation type="submission" date="2020-04" db="EMBL/GenBank/DDBJ databases">
        <authorList>
            <person name="Zhang T."/>
        </authorList>
    </citation>
    <scope>NUCLEOTIDE SEQUENCE</scope>
    <source>
        <strain evidence="3">HKST-UBA02</strain>
    </source>
</reference>
<evidence type="ECO:0000313" key="3">
    <source>
        <dbReference type="EMBL" id="MCA9754772.1"/>
    </source>
</evidence>
<dbReference type="AlphaFoldDB" id="A0A956N8X5"/>
<dbReference type="InterPro" id="IPR023155">
    <property type="entry name" value="Cyt_c-552/4"/>
</dbReference>
<sequence length="610" mass="66166">MRLAFFLLTVALLFAVGWTAWKETHPTWMRYQAQLTEMSEEYFRDEIQSAERDLASPEVQQRIASIERDLETLEADTTGARLRVELRERRLPELRDRVLQLRAELRSAEAGMTSAEVAAEHRARLALLELAERAYAEESGKWPPDESRLERTRAVRDSLRRARDEALAPIDHLVQAIDSLRVLETDFYSALSRLEGERTRLVGQRAEIFSRLEAAQAGLARVQTTTPAVREIASPDGRTVSRCPTCHGALGDVPSTHPSLPNGTEFVDVGCVVCHRGNGRALDVERAHEGLIAGDSRSGGAYSIRARIDMLTSADVSTRARAMEELRQITGIDPGTIEVETDEPELAEALAWIEWWKVAQRYFESADPVIAGGTRITGGANSFGPAGAAGAGGLGATIGSALGSGGGPSGGNASGGAAGSGSALGVPSLVVSESGFDPFEFSTAGRRLRYVGSRECIGCHRTTHREHTERWLDTKFRSLDRLADVADPRPCYACHATGYDPATGRFAEGGVTCEACHGPGEIYSQLMFSGAELNGRGETGRGRELLDASARMAREGASARLVAGDAGPMNQCVTCHHPRRHAEGGPSRLETQVDLRNATLPEDPERMERR</sequence>
<name>A0A956N8X5_UNCEI</name>
<dbReference type="Gene3D" id="1.10.287.1490">
    <property type="match status" value="1"/>
</dbReference>
<feature type="coiled-coil region" evidence="1">
    <location>
        <begin position="56"/>
        <end position="111"/>
    </location>
</feature>
<organism evidence="3 4">
    <name type="scientific">Eiseniibacteriota bacterium</name>
    <dbReference type="NCBI Taxonomy" id="2212470"/>
    <lineage>
        <taxon>Bacteria</taxon>
        <taxon>Candidatus Eiseniibacteriota</taxon>
    </lineage>
</organism>
<dbReference type="SUPFAM" id="SSF57997">
    <property type="entry name" value="Tropomyosin"/>
    <property type="match status" value="1"/>
</dbReference>
<evidence type="ECO:0000259" key="2">
    <source>
        <dbReference type="Pfam" id="PF13435"/>
    </source>
</evidence>
<dbReference type="EMBL" id="JAGQHS010000009">
    <property type="protein sequence ID" value="MCA9754772.1"/>
    <property type="molecule type" value="Genomic_DNA"/>
</dbReference>
<dbReference type="Pfam" id="PF13435">
    <property type="entry name" value="Cytochrome_C554"/>
    <property type="match status" value="1"/>
</dbReference>
<keyword evidence="1" id="KW-0175">Coiled coil</keyword>
<gene>
    <name evidence="3" type="ORF">KDA27_03145</name>
</gene>
<reference evidence="3" key="2">
    <citation type="journal article" date="2021" name="Microbiome">
        <title>Successional dynamics and alternative stable states in a saline activated sludge microbial community over 9 years.</title>
        <authorList>
            <person name="Wang Y."/>
            <person name="Ye J."/>
            <person name="Ju F."/>
            <person name="Liu L."/>
            <person name="Boyd J.A."/>
            <person name="Deng Y."/>
            <person name="Parks D.H."/>
            <person name="Jiang X."/>
            <person name="Yin X."/>
            <person name="Woodcroft B.J."/>
            <person name="Tyson G.W."/>
            <person name="Hugenholtz P."/>
            <person name="Polz M.F."/>
            <person name="Zhang T."/>
        </authorList>
    </citation>
    <scope>NUCLEOTIDE SEQUENCE</scope>
    <source>
        <strain evidence="3">HKST-UBA02</strain>
    </source>
</reference>
<dbReference type="InterPro" id="IPR036280">
    <property type="entry name" value="Multihaem_cyt_sf"/>
</dbReference>
<dbReference type="SUPFAM" id="SSF48695">
    <property type="entry name" value="Multiheme cytochromes"/>
    <property type="match status" value="1"/>
</dbReference>
<dbReference type="Gene3D" id="1.10.1130.10">
    <property type="entry name" value="Flavocytochrome C3, Chain A"/>
    <property type="match status" value="1"/>
</dbReference>
<evidence type="ECO:0000313" key="4">
    <source>
        <dbReference type="Proteomes" id="UP000739538"/>
    </source>
</evidence>
<feature type="domain" description="Cytochrome c-552/4" evidence="2">
    <location>
        <begin position="475"/>
        <end position="518"/>
    </location>
</feature>
<protein>
    <recommendedName>
        <fullName evidence="2">Cytochrome c-552/4 domain-containing protein</fullName>
    </recommendedName>
</protein>